<dbReference type="EMBL" id="AWUE01017730">
    <property type="protein sequence ID" value="OMO85330.1"/>
    <property type="molecule type" value="Genomic_DNA"/>
</dbReference>
<proteinExistence type="predicted"/>
<feature type="domain" description="NB-ARC" evidence="4">
    <location>
        <begin position="174"/>
        <end position="249"/>
    </location>
</feature>
<dbReference type="PANTHER" id="PTHR19338">
    <property type="entry name" value="TRANSLOCASE OF INNER MITOCHONDRIAL MEMBRANE 13 HOMOLOG"/>
    <property type="match status" value="1"/>
</dbReference>
<name>A0A1R3IS38_9ROSI</name>
<evidence type="ECO:0000256" key="1">
    <source>
        <dbReference type="ARBA" id="ARBA00022737"/>
    </source>
</evidence>
<dbReference type="OrthoDB" id="3027644at2759"/>
<dbReference type="GO" id="GO:0006952">
    <property type="term" value="P:defense response"/>
    <property type="evidence" value="ECO:0007669"/>
    <property type="project" value="UniProtKB-KW"/>
</dbReference>
<dbReference type="GO" id="GO:0043531">
    <property type="term" value="F:ADP binding"/>
    <property type="evidence" value="ECO:0007669"/>
    <property type="project" value="InterPro"/>
</dbReference>
<gene>
    <name evidence="6" type="ORF">COLO4_21661</name>
</gene>
<organism evidence="6 7">
    <name type="scientific">Corchorus olitorius</name>
    <dbReference type="NCBI Taxonomy" id="93759"/>
    <lineage>
        <taxon>Eukaryota</taxon>
        <taxon>Viridiplantae</taxon>
        <taxon>Streptophyta</taxon>
        <taxon>Embryophyta</taxon>
        <taxon>Tracheophyta</taxon>
        <taxon>Spermatophyta</taxon>
        <taxon>Magnoliopsida</taxon>
        <taxon>eudicotyledons</taxon>
        <taxon>Gunneridae</taxon>
        <taxon>Pentapetalae</taxon>
        <taxon>rosids</taxon>
        <taxon>malvids</taxon>
        <taxon>Malvales</taxon>
        <taxon>Malvaceae</taxon>
        <taxon>Grewioideae</taxon>
        <taxon>Apeibeae</taxon>
        <taxon>Corchorus</taxon>
    </lineage>
</organism>
<evidence type="ECO:0000313" key="6">
    <source>
        <dbReference type="EMBL" id="OMO85330.1"/>
    </source>
</evidence>
<dbReference type="SUPFAM" id="SSF52540">
    <property type="entry name" value="P-loop containing nucleoside triphosphate hydrolases"/>
    <property type="match status" value="1"/>
</dbReference>
<dbReference type="PANTHER" id="PTHR19338:SF66">
    <property type="entry name" value="NB-ARC DOMAIN-CONTAINING PROTEIN"/>
    <property type="match status" value="1"/>
</dbReference>
<dbReference type="InterPro" id="IPR002182">
    <property type="entry name" value="NB-ARC"/>
</dbReference>
<dbReference type="Pfam" id="PF18052">
    <property type="entry name" value="Rx_N"/>
    <property type="match status" value="1"/>
</dbReference>
<dbReference type="InterPro" id="IPR038005">
    <property type="entry name" value="RX-like_CC"/>
</dbReference>
<dbReference type="Gene3D" id="1.20.5.4130">
    <property type="match status" value="1"/>
</dbReference>
<keyword evidence="7" id="KW-1185">Reference proteome</keyword>
<dbReference type="Proteomes" id="UP000187203">
    <property type="component" value="Unassembled WGS sequence"/>
</dbReference>
<feature type="domain" description="Disease resistance N-terminal" evidence="5">
    <location>
        <begin position="5"/>
        <end position="88"/>
    </location>
</feature>
<dbReference type="Gene3D" id="3.40.50.300">
    <property type="entry name" value="P-loop containing nucleotide triphosphate hydrolases"/>
    <property type="match status" value="1"/>
</dbReference>
<dbReference type="InterPro" id="IPR027417">
    <property type="entry name" value="P-loop_NTPase"/>
</dbReference>
<accession>A0A1R3IS38</accession>
<dbReference type="AlphaFoldDB" id="A0A1R3IS38"/>
<dbReference type="InterPro" id="IPR041118">
    <property type="entry name" value="Rx_N"/>
</dbReference>
<evidence type="ECO:0000259" key="4">
    <source>
        <dbReference type="Pfam" id="PF00931"/>
    </source>
</evidence>
<dbReference type="CDD" id="cd14798">
    <property type="entry name" value="RX-CC_like"/>
    <property type="match status" value="1"/>
</dbReference>
<dbReference type="STRING" id="93759.A0A1R3IS38"/>
<evidence type="ECO:0000256" key="2">
    <source>
        <dbReference type="ARBA" id="ARBA00022741"/>
    </source>
</evidence>
<keyword evidence="1" id="KW-0677">Repeat</keyword>
<evidence type="ECO:0000259" key="5">
    <source>
        <dbReference type="Pfam" id="PF18052"/>
    </source>
</evidence>
<keyword evidence="2" id="KW-0547">Nucleotide-binding</keyword>
<sequence length="271" mass="30438">MAESVVSNVASRLGDLVAMEAMNLWEVEEQVNRLRTELSWMKSFLIDADSRQAEDARLRQWVAEIRDIAYDAEDVIETYALKTASKRRAGLLNCMKGSACCLRECWRLHKVRSDIEGITTKITVLIQRLQAYGIKEMSSDIGAGAASSSSSSSRKQQLRQTYPHTVESFVVGFEDDIKQLASVLVDEETHGRVASICGIGGIGKTTLARKVFHHSQVRNHFNFFVWAFISQQFQRKNVWKGILSSLGVSVIDERAGILNLELDEQVLARDL</sequence>
<comment type="caution">
    <text evidence="6">The sequence shown here is derived from an EMBL/GenBank/DDBJ whole genome shotgun (WGS) entry which is preliminary data.</text>
</comment>
<evidence type="ECO:0000313" key="7">
    <source>
        <dbReference type="Proteomes" id="UP000187203"/>
    </source>
</evidence>
<keyword evidence="3" id="KW-0611">Plant defense</keyword>
<protein>
    <submittedName>
        <fullName evidence="6">NB-ARC domain-containing protein</fullName>
    </submittedName>
</protein>
<evidence type="ECO:0000256" key="3">
    <source>
        <dbReference type="ARBA" id="ARBA00022821"/>
    </source>
</evidence>
<dbReference type="Pfam" id="PF00931">
    <property type="entry name" value="NB-ARC"/>
    <property type="match status" value="1"/>
</dbReference>
<reference evidence="7" key="1">
    <citation type="submission" date="2013-09" db="EMBL/GenBank/DDBJ databases">
        <title>Corchorus olitorius genome sequencing.</title>
        <authorList>
            <person name="Alam M."/>
            <person name="Haque M.S."/>
            <person name="Islam M.S."/>
            <person name="Emdad E.M."/>
            <person name="Islam M.M."/>
            <person name="Ahmed B."/>
            <person name="Halim A."/>
            <person name="Hossen Q.M.M."/>
            <person name="Hossain M.Z."/>
            <person name="Ahmed R."/>
            <person name="Khan M.M."/>
            <person name="Islam R."/>
            <person name="Rashid M.M."/>
            <person name="Khan S.A."/>
            <person name="Rahman M.S."/>
            <person name="Alam M."/>
            <person name="Yahiya A.S."/>
            <person name="Khan M.S."/>
            <person name="Azam M.S."/>
            <person name="Haque T."/>
            <person name="Lashkar M.Z.H."/>
            <person name="Akhand A.I."/>
            <person name="Morshed G."/>
            <person name="Roy S."/>
            <person name="Uddin K.S."/>
            <person name="Rabeya T."/>
            <person name="Hossain A.S."/>
            <person name="Chowdhury A."/>
            <person name="Snigdha A.R."/>
            <person name="Mortoza M.S."/>
            <person name="Matin S.A."/>
            <person name="Hoque S.M.E."/>
            <person name="Islam M.K."/>
            <person name="Roy D.K."/>
            <person name="Haider R."/>
            <person name="Moosa M.M."/>
            <person name="Elias S.M."/>
            <person name="Hasan A.M."/>
            <person name="Jahan S."/>
            <person name="Shafiuddin M."/>
            <person name="Mahmood N."/>
            <person name="Shommy N.S."/>
        </authorList>
    </citation>
    <scope>NUCLEOTIDE SEQUENCE [LARGE SCALE GENOMIC DNA]</scope>
    <source>
        <strain evidence="7">cv. O-4</strain>
    </source>
</reference>